<evidence type="ECO:0008006" key="2">
    <source>
        <dbReference type="Google" id="ProtNLM"/>
    </source>
</evidence>
<sequence length="348" mass="40049">MNTLIYKILKHLLKPLKDYLVSEHFPASIAKSASNPSLYTDIFKTPPYGIKEKSDLELHMLVGEKDFLRSFWSLKSFYYYSGLPARLVIQDDGSLSSDSINRYYEHFPGCIVNTNNDEPIYTGLKNHPMCQFFYEYHVIAKKLFPPLLVTQANYVVIMDSDILWFKRSRAITDCIRSGIPFCLNSGSKAYVRNQEFMENKLELYPANNVNSGIIGYRKSDFLDLNFIEAAIGKLVHVSKDLIRESAGYLDSSVNIEAEDINQTVCWWVMEQTIYALLLGRNPHHHSLKACSTRISDQLFGSLHQFTKSPIMKGTALIHFISDQRHNQFFPVGVEHLIKRGFLNKYAYE</sequence>
<reference evidence="1" key="1">
    <citation type="submission" date="2009-01" db="EMBL/GenBank/DDBJ databases">
        <title>Complete sequence of chromosome Cyanothece sp. PCC 7425.</title>
        <authorList>
            <consortium name="US DOE Joint Genome Institute"/>
            <person name="Lucas S."/>
            <person name="Copeland A."/>
            <person name="Lapidus A."/>
            <person name="Glavina del Rio T."/>
            <person name="Dalin E."/>
            <person name="Tice H."/>
            <person name="Bruce D."/>
            <person name="Goodwin L."/>
            <person name="Pitluck S."/>
            <person name="Sims D."/>
            <person name="Meineke L."/>
            <person name="Brettin T."/>
            <person name="Detter J.C."/>
            <person name="Han C."/>
            <person name="Larimer F."/>
            <person name="Land M."/>
            <person name="Hauser L."/>
            <person name="Kyrpides N."/>
            <person name="Ovchinnikova G."/>
            <person name="Liberton M."/>
            <person name="Stoeckel J."/>
            <person name="Banerjee A."/>
            <person name="Singh A."/>
            <person name="Page L."/>
            <person name="Sato H."/>
            <person name="Zhao L."/>
            <person name="Sherman L."/>
            <person name="Pakrasi H."/>
            <person name="Richardson P."/>
        </authorList>
    </citation>
    <scope>NUCLEOTIDE SEQUENCE</scope>
    <source>
        <strain evidence="1">PCC 7425</strain>
    </source>
</reference>
<gene>
    <name evidence="1" type="ordered locus">Cyan7425_3353</name>
</gene>
<dbReference type="OrthoDB" id="183656at2"/>
<evidence type="ECO:0000313" key="1">
    <source>
        <dbReference type="EMBL" id="ACL45678.1"/>
    </source>
</evidence>
<name>B8HPW9_CYAP4</name>
<dbReference type="STRING" id="395961.Cyan7425_3353"/>
<dbReference type="HOGENOM" id="CLU_073307_0_0_3"/>
<protein>
    <recommendedName>
        <fullName evidence="2">Nucleotide-diphospho-sugar transferase domain-containing protein</fullName>
    </recommendedName>
</protein>
<dbReference type="AlphaFoldDB" id="B8HPW9"/>
<accession>B8HPW9</accession>
<organism evidence="1">
    <name type="scientific">Cyanothece sp. (strain PCC 7425 / ATCC 29141)</name>
    <dbReference type="NCBI Taxonomy" id="395961"/>
    <lineage>
        <taxon>Bacteria</taxon>
        <taxon>Bacillati</taxon>
        <taxon>Cyanobacteriota</taxon>
        <taxon>Cyanophyceae</taxon>
        <taxon>Gomontiellales</taxon>
        <taxon>Cyanothecaceae</taxon>
        <taxon>Cyanothece</taxon>
    </lineage>
</organism>
<dbReference type="EMBL" id="CP001344">
    <property type="protein sequence ID" value="ACL45678.1"/>
    <property type="molecule type" value="Genomic_DNA"/>
</dbReference>
<dbReference type="KEGG" id="cyn:Cyan7425_3353"/>
<proteinExistence type="predicted"/>